<dbReference type="AlphaFoldDB" id="A0AAW1IWW4"/>
<evidence type="ECO:0000259" key="8">
    <source>
        <dbReference type="Pfam" id="PF13359"/>
    </source>
</evidence>
<dbReference type="InterPro" id="IPR027806">
    <property type="entry name" value="HARBI1_dom"/>
</dbReference>
<keyword evidence="6" id="KW-0378">Hydrolase</keyword>
<dbReference type="GO" id="GO:0046872">
    <property type="term" value="F:metal ion binding"/>
    <property type="evidence" value="ECO:0007669"/>
    <property type="project" value="UniProtKB-KW"/>
</dbReference>
<proteinExistence type="inferred from homology"/>
<keyword evidence="9" id="KW-0255">Endonuclease</keyword>
<dbReference type="GO" id="GO:0016787">
    <property type="term" value="F:hydrolase activity"/>
    <property type="evidence" value="ECO:0007669"/>
    <property type="project" value="UniProtKB-KW"/>
</dbReference>
<dbReference type="Proteomes" id="UP001458880">
    <property type="component" value="Unassembled WGS sequence"/>
</dbReference>
<feature type="domain" description="DDE Tnp4" evidence="8">
    <location>
        <begin position="201"/>
        <end position="360"/>
    </location>
</feature>
<accession>A0AAW1IWW4</accession>
<keyword evidence="5" id="KW-0479">Metal-binding</keyword>
<evidence type="ECO:0000313" key="9">
    <source>
        <dbReference type="EMBL" id="KAK9694573.1"/>
    </source>
</evidence>
<evidence type="ECO:0000256" key="6">
    <source>
        <dbReference type="ARBA" id="ARBA00022801"/>
    </source>
</evidence>
<name>A0AAW1IWW4_POPJA</name>
<protein>
    <submittedName>
        <fullName evidence="9">DDE superfamily endonuclease</fullName>
    </submittedName>
</protein>
<gene>
    <name evidence="9" type="ORF">QE152_g33433</name>
</gene>
<dbReference type="GO" id="GO:0005634">
    <property type="term" value="C:nucleus"/>
    <property type="evidence" value="ECO:0007669"/>
    <property type="project" value="UniProtKB-SubCell"/>
</dbReference>
<dbReference type="InterPro" id="IPR045249">
    <property type="entry name" value="HARBI1-like"/>
</dbReference>
<comment type="subcellular location">
    <subcellularLocation>
        <location evidence="2">Nucleus</location>
    </subcellularLocation>
</comment>
<comment type="similarity">
    <text evidence="3">Belongs to the HARBI1 family.</text>
</comment>
<evidence type="ECO:0000256" key="5">
    <source>
        <dbReference type="ARBA" id="ARBA00022723"/>
    </source>
</evidence>
<evidence type="ECO:0000256" key="3">
    <source>
        <dbReference type="ARBA" id="ARBA00006958"/>
    </source>
</evidence>
<comment type="cofactor">
    <cofactor evidence="1">
        <name>a divalent metal cation</name>
        <dbReference type="ChEBI" id="CHEBI:60240"/>
    </cofactor>
</comment>
<dbReference type="Pfam" id="PF13359">
    <property type="entry name" value="DDE_Tnp_4"/>
    <property type="match status" value="1"/>
</dbReference>
<keyword evidence="4" id="KW-0540">Nuclease</keyword>
<evidence type="ECO:0000256" key="2">
    <source>
        <dbReference type="ARBA" id="ARBA00004123"/>
    </source>
</evidence>
<evidence type="ECO:0000256" key="4">
    <source>
        <dbReference type="ARBA" id="ARBA00022722"/>
    </source>
</evidence>
<comment type="caution">
    <text evidence="9">The sequence shown here is derived from an EMBL/GenBank/DDBJ whole genome shotgun (WGS) entry which is preliminary data.</text>
</comment>
<organism evidence="9 10">
    <name type="scientific">Popillia japonica</name>
    <name type="common">Japanese beetle</name>
    <dbReference type="NCBI Taxonomy" id="7064"/>
    <lineage>
        <taxon>Eukaryota</taxon>
        <taxon>Metazoa</taxon>
        <taxon>Ecdysozoa</taxon>
        <taxon>Arthropoda</taxon>
        <taxon>Hexapoda</taxon>
        <taxon>Insecta</taxon>
        <taxon>Pterygota</taxon>
        <taxon>Neoptera</taxon>
        <taxon>Endopterygota</taxon>
        <taxon>Coleoptera</taxon>
        <taxon>Polyphaga</taxon>
        <taxon>Scarabaeiformia</taxon>
        <taxon>Scarabaeidae</taxon>
        <taxon>Rutelinae</taxon>
        <taxon>Popillia</taxon>
    </lineage>
</organism>
<dbReference type="GO" id="GO:0004519">
    <property type="term" value="F:endonuclease activity"/>
    <property type="evidence" value="ECO:0007669"/>
    <property type="project" value="UniProtKB-KW"/>
</dbReference>
<dbReference type="PANTHER" id="PTHR22930:SF85">
    <property type="entry name" value="GH03217P-RELATED"/>
    <property type="match status" value="1"/>
</dbReference>
<evidence type="ECO:0000313" key="10">
    <source>
        <dbReference type="Proteomes" id="UP001458880"/>
    </source>
</evidence>
<dbReference type="EMBL" id="JASPKY010000508">
    <property type="protein sequence ID" value="KAK9694573.1"/>
    <property type="molecule type" value="Genomic_DNA"/>
</dbReference>
<sequence length="423" mass="49521">MNIETKSKIVLVLQQFLSGIEFLNSESEAYYRRRKRNALIVLRLRQMPLQRYYCQTRGRLRPRFWVKKRCTMWWKVTMQENFLDEDWLENFRMTKSTFKMICLPLEPYLKPSPNPVRKAMTVEKKAAIALYKLASCCEYRVVANQFGTNKCMVHKCLYTVVLAIIEEFEKDFLRKPNAVACQEISSNFEKSCGIPNIIGAIDGSHIPILPPKDGFYDYINRKGWPSYNMMGVIDCNCRFRYVTCKHPGSNHDTEVLKDSNLYKYNSSYIPEHTNIINEVEVPYFLLGDPAYPLLSWLQKGYKRVATPEEKSYNSYRSLGRVVAENAFGRLKARLRCLLKRLDVNYKFVPMIVKACTILHNIVKTRKDVFLNQWLKDVKEADVIFPQAVINARELDDLDAVVIRDTLKTYMLQFPLRKSNLVCK</sequence>
<evidence type="ECO:0000256" key="1">
    <source>
        <dbReference type="ARBA" id="ARBA00001968"/>
    </source>
</evidence>
<keyword evidence="7" id="KW-0539">Nucleus</keyword>
<reference evidence="9 10" key="1">
    <citation type="journal article" date="2024" name="BMC Genomics">
        <title>De novo assembly and annotation of Popillia japonica's genome with initial clues to its potential as an invasive pest.</title>
        <authorList>
            <person name="Cucini C."/>
            <person name="Boschi S."/>
            <person name="Funari R."/>
            <person name="Cardaioli E."/>
            <person name="Iannotti N."/>
            <person name="Marturano G."/>
            <person name="Paoli F."/>
            <person name="Bruttini M."/>
            <person name="Carapelli A."/>
            <person name="Frati F."/>
            <person name="Nardi F."/>
        </authorList>
    </citation>
    <scope>NUCLEOTIDE SEQUENCE [LARGE SCALE GENOMIC DNA]</scope>
    <source>
        <strain evidence="9">DMR45628</strain>
    </source>
</reference>
<keyword evidence="10" id="KW-1185">Reference proteome</keyword>
<evidence type="ECO:0000256" key="7">
    <source>
        <dbReference type="ARBA" id="ARBA00023242"/>
    </source>
</evidence>
<dbReference type="PANTHER" id="PTHR22930">
    <property type="match status" value="1"/>
</dbReference>